<name>A0ABN8ELZ5_9GAMM</name>
<evidence type="ECO:0000259" key="1">
    <source>
        <dbReference type="Pfam" id="PF04069"/>
    </source>
</evidence>
<dbReference type="Proteomes" id="UP000838100">
    <property type="component" value="Unassembled WGS sequence"/>
</dbReference>
<gene>
    <name evidence="2" type="primary">osmX</name>
    <name evidence="2" type="ORF">SIN8267_03552</name>
</gene>
<dbReference type="Gene3D" id="3.40.190.120">
    <property type="entry name" value="Osmoprotection protein (prox), domain 2"/>
    <property type="match status" value="1"/>
</dbReference>
<dbReference type="Pfam" id="PF04069">
    <property type="entry name" value="OpuAC"/>
    <property type="match status" value="1"/>
</dbReference>
<reference evidence="2" key="1">
    <citation type="submission" date="2021-12" db="EMBL/GenBank/DDBJ databases">
        <authorList>
            <person name="Rodrigo-Torres L."/>
            <person name="Arahal R. D."/>
            <person name="Lucena T."/>
        </authorList>
    </citation>
    <scope>NUCLEOTIDE SEQUENCE</scope>
    <source>
        <strain evidence="2">CECT 8267</strain>
    </source>
</reference>
<feature type="domain" description="ABC-type glycine betaine transport system substrate-binding" evidence="1">
    <location>
        <begin position="29"/>
        <end position="294"/>
    </location>
</feature>
<keyword evidence="3" id="KW-1185">Reference proteome</keyword>
<dbReference type="Gene3D" id="3.40.190.10">
    <property type="entry name" value="Periplasmic binding protein-like II"/>
    <property type="match status" value="1"/>
</dbReference>
<organism evidence="2 3">
    <name type="scientific">Sinobacterium norvegicum</name>
    <dbReference type="NCBI Taxonomy" id="1641715"/>
    <lineage>
        <taxon>Bacteria</taxon>
        <taxon>Pseudomonadati</taxon>
        <taxon>Pseudomonadota</taxon>
        <taxon>Gammaproteobacteria</taxon>
        <taxon>Cellvibrionales</taxon>
        <taxon>Spongiibacteraceae</taxon>
        <taxon>Sinobacterium</taxon>
    </lineage>
</organism>
<evidence type="ECO:0000313" key="2">
    <source>
        <dbReference type="EMBL" id="CAH0993403.1"/>
    </source>
</evidence>
<evidence type="ECO:0000313" key="3">
    <source>
        <dbReference type="Proteomes" id="UP000838100"/>
    </source>
</evidence>
<proteinExistence type="predicted"/>
<dbReference type="SUPFAM" id="SSF53850">
    <property type="entry name" value="Periplasmic binding protein-like II"/>
    <property type="match status" value="1"/>
</dbReference>
<comment type="caution">
    <text evidence="2">The sequence shown here is derived from an EMBL/GenBank/DDBJ whole genome shotgun (WGS) entry which is preliminary data.</text>
</comment>
<dbReference type="InterPro" id="IPR007210">
    <property type="entry name" value="ABC_Gly_betaine_transp_sub-bd"/>
</dbReference>
<accession>A0ABN8ELZ5</accession>
<dbReference type="EMBL" id="CAKLPX010000008">
    <property type="protein sequence ID" value="CAH0993403.1"/>
    <property type="molecule type" value="Genomic_DNA"/>
</dbReference>
<sequence>MSHIKRLFLILVITSGLSINVYSNDDNFVRIGYLNFDEQYLLALISRQQLIDIGAQVKLVPFDSYFDLRNAMFSRDIDIYWGYTGQTAINDIYATPPYVQEELYDQVKEFDQVSSFIWLQPSTLVNNFTLAVRKTSNSTNELETIEDLAKLANQQASGVNITLHPIFLQNRIDAMEYLANFYGSNIDKFIIATEPTFDAIYSDLRDSKINIGLAHTTDFQLDFYSLRQLADNKNAFPPFQLAPVIQANTLTNNAEFEQALNDISIRLNTHLMRYLLQRWKVDKIGARSTAKEFLYADEIYPNSGRRSLFEARQ</sequence>
<protein>
    <submittedName>
        <fullName evidence="2">Osmoprotectant-binding protein OsmX</fullName>
    </submittedName>
</protein>
<dbReference type="RefSeq" id="WP_237446083.1">
    <property type="nucleotide sequence ID" value="NZ_CAKLPX010000008.1"/>
</dbReference>